<keyword evidence="2" id="KW-0067">ATP-binding</keyword>
<keyword evidence="2" id="KW-0808">Transferase</keyword>
<dbReference type="NCBIfam" id="TIGR01379">
    <property type="entry name" value="thiL"/>
    <property type="match status" value="1"/>
</dbReference>
<dbReference type="EMBL" id="LWDL01000033">
    <property type="protein sequence ID" value="OQW49108.1"/>
    <property type="molecule type" value="Genomic_DNA"/>
</dbReference>
<dbReference type="InterPro" id="IPR036676">
    <property type="entry name" value="PurM-like_C_sf"/>
</dbReference>
<dbReference type="Pfam" id="PF02769">
    <property type="entry name" value="AIRS_C"/>
    <property type="match status" value="1"/>
</dbReference>
<organism evidence="5 6">
    <name type="scientific">Candidatus Raskinella chloraquaticus</name>
    <dbReference type="NCBI Taxonomy" id="1951219"/>
    <lineage>
        <taxon>Bacteria</taxon>
        <taxon>Pseudomonadati</taxon>
        <taxon>Pseudomonadota</taxon>
        <taxon>Alphaproteobacteria</taxon>
        <taxon>Hyphomicrobiales</taxon>
        <taxon>Phreatobacteraceae</taxon>
        <taxon>Candidatus Raskinella</taxon>
    </lineage>
</organism>
<keyword evidence="1 2" id="KW-0784">Thiamine biosynthesis</keyword>
<evidence type="ECO:0000256" key="1">
    <source>
        <dbReference type="ARBA" id="ARBA00022977"/>
    </source>
</evidence>
<feature type="binding site" evidence="2">
    <location>
        <begin position="122"/>
        <end position="123"/>
    </location>
    <ligand>
        <name>ATP</name>
        <dbReference type="ChEBI" id="CHEBI:30616"/>
    </ligand>
</feature>
<feature type="binding site" evidence="2">
    <location>
        <position position="54"/>
    </location>
    <ligand>
        <name>substrate</name>
    </ligand>
</feature>
<evidence type="ECO:0000259" key="3">
    <source>
        <dbReference type="Pfam" id="PF00586"/>
    </source>
</evidence>
<dbReference type="SUPFAM" id="SSF56042">
    <property type="entry name" value="PurM C-terminal domain-like"/>
    <property type="match status" value="1"/>
</dbReference>
<dbReference type="PANTHER" id="PTHR30270">
    <property type="entry name" value="THIAMINE-MONOPHOSPHATE KINASE"/>
    <property type="match status" value="1"/>
</dbReference>
<comment type="miscellaneous">
    <text evidence="2">Reaction mechanism of ThiL seems to utilize a direct, inline transfer of the gamma-phosphate of ATP to TMP rather than a phosphorylated enzyme intermediate.</text>
</comment>
<accession>A0A1W9HNR9</accession>
<reference evidence="5 6" key="1">
    <citation type="journal article" date="2017" name="Water Res.">
        <title>Comammox in drinking water systems.</title>
        <authorList>
            <person name="Wang Y."/>
            <person name="Ma L."/>
            <person name="Mao Y."/>
            <person name="Jiang X."/>
            <person name="Xia Y."/>
            <person name="Yu K."/>
            <person name="Li B."/>
            <person name="Zhang T."/>
        </authorList>
    </citation>
    <scope>NUCLEOTIDE SEQUENCE [LARGE SCALE GENOMIC DNA]</scope>
    <source>
        <strain evidence="5">SG_bin8</strain>
    </source>
</reference>
<dbReference type="GO" id="GO:0009229">
    <property type="term" value="P:thiamine diphosphate biosynthetic process"/>
    <property type="evidence" value="ECO:0007669"/>
    <property type="project" value="UniProtKB-UniRule"/>
</dbReference>
<dbReference type="PIRSF" id="PIRSF005303">
    <property type="entry name" value="Thiam_monoph_kin"/>
    <property type="match status" value="1"/>
</dbReference>
<feature type="binding site" evidence="2">
    <location>
        <position position="269"/>
    </location>
    <ligand>
        <name>substrate</name>
    </ligand>
</feature>
<dbReference type="GO" id="GO:0000287">
    <property type="term" value="F:magnesium ion binding"/>
    <property type="evidence" value="ECO:0007669"/>
    <property type="project" value="UniProtKB-UniRule"/>
</dbReference>
<feature type="binding site" evidence="2">
    <location>
        <position position="149"/>
    </location>
    <ligand>
        <name>ATP</name>
        <dbReference type="ChEBI" id="CHEBI:30616"/>
    </ligand>
</feature>
<dbReference type="Gene3D" id="3.90.650.10">
    <property type="entry name" value="PurM-like C-terminal domain"/>
    <property type="match status" value="1"/>
</dbReference>
<proteinExistence type="inferred from homology"/>
<dbReference type="InterPro" id="IPR010918">
    <property type="entry name" value="PurM-like_C_dom"/>
</dbReference>
<keyword evidence="2" id="KW-0479">Metal-binding</keyword>
<feature type="binding site" evidence="2">
    <location>
        <position position="220"/>
    </location>
    <ligand>
        <name>Mg(2+)</name>
        <dbReference type="ChEBI" id="CHEBI:18420"/>
        <label>5</label>
    </ligand>
</feature>
<keyword evidence="2" id="KW-0460">Magnesium</keyword>
<keyword evidence="2 5" id="KW-0418">Kinase</keyword>
<dbReference type="CDD" id="cd02194">
    <property type="entry name" value="ThiL"/>
    <property type="match status" value="1"/>
</dbReference>
<comment type="similarity">
    <text evidence="2">Belongs to the thiamine-monophosphate kinase family.</text>
</comment>
<evidence type="ECO:0000259" key="4">
    <source>
        <dbReference type="Pfam" id="PF02769"/>
    </source>
</evidence>
<feature type="binding site" evidence="2">
    <location>
        <position position="30"/>
    </location>
    <ligand>
        <name>Mg(2+)</name>
        <dbReference type="ChEBI" id="CHEBI:18420"/>
        <label>4</label>
    </ligand>
</feature>
<dbReference type="Gene3D" id="3.30.1330.10">
    <property type="entry name" value="PurM-like, N-terminal domain"/>
    <property type="match status" value="1"/>
</dbReference>
<evidence type="ECO:0000313" key="6">
    <source>
        <dbReference type="Proteomes" id="UP000192872"/>
    </source>
</evidence>
<feature type="domain" description="PurM-like N-terminal" evidence="3">
    <location>
        <begin position="29"/>
        <end position="141"/>
    </location>
</feature>
<dbReference type="GO" id="GO:0005524">
    <property type="term" value="F:ATP binding"/>
    <property type="evidence" value="ECO:0007669"/>
    <property type="project" value="UniProtKB-UniRule"/>
</dbReference>
<comment type="pathway">
    <text evidence="2">Cofactor biosynthesis; thiamine diphosphate biosynthesis; thiamine diphosphate from thiamine phosphate: step 1/1.</text>
</comment>
<comment type="catalytic activity">
    <reaction evidence="2">
        <text>thiamine phosphate + ATP = thiamine diphosphate + ADP</text>
        <dbReference type="Rhea" id="RHEA:15913"/>
        <dbReference type="ChEBI" id="CHEBI:30616"/>
        <dbReference type="ChEBI" id="CHEBI:37575"/>
        <dbReference type="ChEBI" id="CHEBI:58937"/>
        <dbReference type="ChEBI" id="CHEBI:456216"/>
        <dbReference type="EC" id="2.7.4.16"/>
    </reaction>
</comment>
<feature type="binding site" evidence="2">
    <location>
        <position position="75"/>
    </location>
    <ligand>
        <name>Mg(2+)</name>
        <dbReference type="ChEBI" id="CHEBI:18420"/>
        <label>3</label>
    </ligand>
</feature>
<feature type="binding site" evidence="2">
    <location>
        <position position="45"/>
    </location>
    <ligand>
        <name>Mg(2+)</name>
        <dbReference type="ChEBI" id="CHEBI:18420"/>
        <label>4</label>
    </ligand>
</feature>
<keyword evidence="2" id="KW-0547">Nucleotide-binding</keyword>
<feature type="binding site" evidence="2">
    <location>
        <position position="123"/>
    </location>
    <ligand>
        <name>Mg(2+)</name>
        <dbReference type="ChEBI" id="CHEBI:18420"/>
        <label>1</label>
    </ligand>
</feature>
<feature type="binding site" evidence="2">
    <location>
        <position position="47"/>
    </location>
    <ligand>
        <name>Mg(2+)</name>
        <dbReference type="ChEBI" id="CHEBI:18420"/>
        <label>1</label>
    </ligand>
</feature>
<evidence type="ECO:0000256" key="2">
    <source>
        <dbReference type="HAMAP-Rule" id="MF_02128"/>
    </source>
</evidence>
<dbReference type="HAMAP" id="MF_02128">
    <property type="entry name" value="TMP_kinase"/>
    <property type="match status" value="1"/>
</dbReference>
<dbReference type="SUPFAM" id="SSF55326">
    <property type="entry name" value="PurM N-terminal domain-like"/>
    <property type="match status" value="1"/>
</dbReference>
<dbReference type="Proteomes" id="UP000192872">
    <property type="component" value="Unassembled WGS sequence"/>
</dbReference>
<dbReference type="Pfam" id="PF00586">
    <property type="entry name" value="AIRS"/>
    <property type="match status" value="1"/>
</dbReference>
<dbReference type="InterPro" id="IPR006283">
    <property type="entry name" value="ThiL-like"/>
</dbReference>
<comment type="caution">
    <text evidence="2">Lacks conserved residue(s) required for the propagation of feature annotation.</text>
</comment>
<sequence length="328" mass="34639">MLARPDEDTLIARHLAPLASDPAAFNLTDDAACLAVPSGHELVITMDALVAGVHFFADDPPDLIARKALRTNLSDLAAKGARPRAYLLTLALPDEWSEDWLADFVKGLDLDQKHFDIALLGGDTTRAAGPLMLSITALGLVPAGKMVRRKGAQAGDRVFVTGTIGDAALGCRLRLQPERFENLAADHRAHLLQRYLLPEPRHALARVLQAQASAAMDVSDGLAGDCAKLCRASGVSAMIDVAHVPLSAAAHTLCGTGTDMLELALSGGDDYEILFTVAPDRCSTLMAEARAANVAVSEIGSIVAGNALPQFVHEGDVMSFATTSFSHF</sequence>
<feature type="binding site" evidence="2">
    <location>
        <position position="75"/>
    </location>
    <ligand>
        <name>Mg(2+)</name>
        <dbReference type="ChEBI" id="CHEBI:18420"/>
        <label>2</label>
    </ligand>
</feature>
<dbReference type="STRING" id="1827387.A4S15_03395"/>
<comment type="function">
    <text evidence="2">Catalyzes the ATP-dependent phosphorylation of thiamine-monophosphate (TMP) to form thiamine-pyrophosphate (TPP), the active form of vitamin B1.</text>
</comment>
<dbReference type="RefSeq" id="WP_376800221.1">
    <property type="nucleotide sequence ID" value="NZ_DBNB01000010.1"/>
</dbReference>
<dbReference type="GO" id="GO:0009228">
    <property type="term" value="P:thiamine biosynthetic process"/>
    <property type="evidence" value="ECO:0007669"/>
    <property type="project" value="UniProtKB-KW"/>
</dbReference>
<feature type="binding site" evidence="2">
    <location>
        <position position="217"/>
    </location>
    <ligand>
        <name>Mg(2+)</name>
        <dbReference type="ChEBI" id="CHEBI:18420"/>
        <label>3</label>
    </ligand>
</feature>
<comment type="caution">
    <text evidence="5">The sequence shown here is derived from an EMBL/GenBank/DDBJ whole genome shotgun (WGS) entry which is preliminary data.</text>
</comment>
<name>A0A1W9HNR9_9HYPH</name>
<gene>
    <name evidence="2" type="primary">thiL</name>
    <name evidence="5" type="ORF">A4S15_03395</name>
</gene>
<dbReference type="InterPro" id="IPR036921">
    <property type="entry name" value="PurM-like_N_sf"/>
</dbReference>
<dbReference type="GO" id="GO:0009030">
    <property type="term" value="F:thiamine-phosphate kinase activity"/>
    <property type="evidence" value="ECO:0007669"/>
    <property type="project" value="UniProtKB-UniRule"/>
</dbReference>
<feature type="binding site" evidence="2">
    <location>
        <position position="325"/>
    </location>
    <ligand>
        <name>substrate</name>
    </ligand>
</feature>
<evidence type="ECO:0000313" key="5">
    <source>
        <dbReference type="EMBL" id="OQW49108.1"/>
    </source>
</evidence>
<feature type="binding site" evidence="2">
    <location>
        <position position="219"/>
    </location>
    <ligand>
        <name>ATP</name>
        <dbReference type="ChEBI" id="CHEBI:30616"/>
    </ligand>
</feature>
<dbReference type="EC" id="2.7.4.16" evidence="2"/>
<dbReference type="PANTHER" id="PTHR30270:SF0">
    <property type="entry name" value="THIAMINE-MONOPHOSPHATE KINASE"/>
    <property type="match status" value="1"/>
</dbReference>
<feature type="domain" description="PurM-like C-terminal" evidence="4">
    <location>
        <begin position="153"/>
        <end position="306"/>
    </location>
</feature>
<feature type="binding site" evidence="2">
    <location>
        <position position="47"/>
    </location>
    <ligand>
        <name>Mg(2+)</name>
        <dbReference type="ChEBI" id="CHEBI:18420"/>
        <label>2</label>
    </ligand>
</feature>
<dbReference type="InterPro" id="IPR016188">
    <property type="entry name" value="PurM-like_N"/>
</dbReference>
<dbReference type="AlphaFoldDB" id="A0A1W9HNR9"/>
<feature type="binding site" evidence="2">
    <location>
        <position position="30"/>
    </location>
    <ligand>
        <name>Mg(2+)</name>
        <dbReference type="ChEBI" id="CHEBI:18420"/>
        <label>3</label>
    </ligand>
</feature>
<feature type="binding site" evidence="2">
    <location>
        <position position="75"/>
    </location>
    <ligand>
        <name>Mg(2+)</name>
        <dbReference type="ChEBI" id="CHEBI:18420"/>
        <label>4</label>
    </ligand>
</feature>
<dbReference type="UniPathway" id="UPA00060">
    <property type="reaction ID" value="UER00142"/>
</dbReference>
<protein>
    <recommendedName>
        <fullName evidence="2">Thiamine-monophosphate kinase</fullName>
        <shortName evidence="2">TMP kinase</shortName>
        <shortName evidence="2">Thiamine-phosphate kinase</shortName>
        <ecNumber evidence="2">2.7.4.16</ecNumber>
    </recommendedName>
</protein>